<evidence type="ECO:0000259" key="14">
    <source>
        <dbReference type="PROSITE" id="PS50262"/>
    </source>
</evidence>
<reference evidence="16" key="1">
    <citation type="submission" date="2025-08" db="UniProtKB">
        <authorList>
            <consortium name="RefSeq"/>
        </authorList>
    </citation>
    <scope>IDENTIFICATION</scope>
    <source>
        <tissue evidence="16">Kidney</tissue>
    </source>
</reference>
<evidence type="ECO:0000256" key="7">
    <source>
        <dbReference type="ARBA" id="ARBA00023040"/>
    </source>
</evidence>
<dbReference type="PRINTS" id="PR00237">
    <property type="entry name" value="GPCRRHODOPSN"/>
</dbReference>
<dbReference type="InterPro" id="IPR047132">
    <property type="entry name" value="Olfact_rcpt_6C-like"/>
</dbReference>
<keyword evidence="3 13" id="KW-0716">Sensory transduction</keyword>
<keyword evidence="5 13" id="KW-0552">Olfaction</keyword>
<dbReference type="CDD" id="cd15912">
    <property type="entry name" value="7tmA_OR6C-like"/>
    <property type="match status" value="1"/>
</dbReference>
<dbReference type="FunCoup" id="A0A1S3GT73">
    <property type="interactions" value="722"/>
</dbReference>
<evidence type="ECO:0000256" key="5">
    <source>
        <dbReference type="ARBA" id="ARBA00022725"/>
    </source>
</evidence>
<dbReference type="GO" id="GO:0004930">
    <property type="term" value="F:G protein-coupled receptor activity"/>
    <property type="evidence" value="ECO:0007669"/>
    <property type="project" value="UniProtKB-KW"/>
</dbReference>
<gene>
    <name evidence="16" type="primary">LOC106000420</name>
</gene>
<dbReference type="AlphaFoldDB" id="A0A1S3GT73"/>
<dbReference type="InterPro" id="IPR017452">
    <property type="entry name" value="GPCR_Rhodpsn_7TM"/>
</dbReference>
<dbReference type="PANTHER" id="PTHR26454:SF7">
    <property type="entry name" value="OLFACTORY RECEPTOR 6S1"/>
    <property type="match status" value="1"/>
</dbReference>
<dbReference type="InParanoid" id="A0A1S3GT73"/>
<keyword evidence="8 13" id="KW-0472">Membrane</keyword>
<dbReference type="GO" id="GO:0005886">
    <property type="term" value="C:plasma membrane"/>
    <property type="evidence" value="ECO:0007669"/>
    <property type="project" value="UniProtKB-SubCell"/>
</dbReference>
<dbReference type="KEGG" id="dord:106000420"/>
<dbReference type="GO" id="GO:0004984">
    <property type="term" value="F:olfactory receptor activity"/>
    <property type="evidence" value="ECO:0007669"/>
    <property type="project" value="InterPro"/>
</dbReference>
<feature type="transmembrane region" description="Helical" evidence="13">
    <location>
        <begin position="103"/>
        <end position="122"/>
    </location>
</feature>
<dbReference type="Proteomes" id="UP000081671">
    <property type="component" value="Unplaced"/>
</dbReference>
<evidence type="ECO:0000256" key="13">
    <source>
        <dbReference type="RuleBase" id="RU363047"/>
    </source>
</evidence>
<proteinExistence type="inferred from homology"/>
<feature type="transmembrane region" description="Helical" evidence="13">
    <location>
        <begin position="241"/>
        <end position="263"/>
    </location>
</feature>
<accession>A0A1S3GT73</accession>
<dbReference type="RefSeq" id="XP_012891142.1">
    <property type="nucleotide sequence ID" value="XM_013035688.1"/>
</dbReference>
<feature type="transmembrane region" description="Helical" evidence="13">
    <location>
        <begin position="29"/>
        <end position="50"/>
    </location>
</feature>
<evidence type="ECO:0000256" key="6">
    <source>
        <dbReference type="ARBA" id="ARBA00022989"/>
    </source>
</evidence>
<dbReference type="InterPro" id="IPR000725">
    <property type="entry name" value="Olfact_rcpt"/>
</dbReference>
<dbReference type="PRINTS" id="PR00245">
    <property type="entry name" value="OLFACTORYR"/>
</dbReference>
<feature type="transmembrane region" description="Helical" evidence="13">
    <location>
        <begin position="275"/>
        <end position="295"/>
    </location>
</feature>
<dbReference type="Gene3D" id="1.20.1070.10">
    <property type="entry name" value="Rhodopsin 7-helix transmembrane proteins"/>
    <property type="match status" value="1"/>
</dbReference>
<organism evidence="15 16">
    <name type="scientific">Dipodomys ordii</name>
    <name type="common">Ord's kangaroo rat</name>
    <dbReference type="NCBI Taxonomy" id="10020"/>
    <lineage>
        <taxon>Eukaryota</taxon>
        <taxon>Metazoa</taxon>
        <taxon>Chordata</taxon>
        <taxon>Craniata</taxon>
        <taxon>Vertebrata</taxon>
        <taxon>Euteleostomi</taxon>
        <taxon>Mammalia</taxon>
        <taxon>Eutheria</taxon>
        <taxon>Euarchontoglires</taxon>
        <taxon>Glires</taxon>
        <taxon>Rodentia</taxon>
        <taxon>Castorimorpha</taxon>
        <taxon>Heteromyidae</taxon>
        <taxon>Dipodomyinae</taxon>
        <taxon>Dipodomys</taxon>
    </lineage>
</organism>
<evidence type="ECO:0000256" key="12">
    <source>
        <dbReference type="RuleBase" id="RU000688"/>
    </source>
</evidence>
<evidence type="ECO:0000256" key="1">
    <source>
        <dbReference type="ARBA" id="ARBA00004651"/>
    </source>
</evidence>
<evidence type="ECO:0000313" key="16">
    <source>
        <dbReference type="RefSeq" id="XP_012891142.1"/>
    </source>
</evidence>
<dbReference type="InterPro" id="IPR000276">
    <property type="entry name" value="GPCR_Rhodpsn"/>
</dbReference>
<evidence type="ECO:0000256" key="11">
    <source>
        <dbReference type="ARBA" id="ARBA00023224"/>
    </source>
</evidence>
<dbReference type="Pfam" id="PF13853">
    <property type="entry name" value="7tm_4"/>
    <property type="match status" value="1"/>
</dbReference>
<keyword evidence="4 12" id="KW-0812">Transmembrane</keyword>
<evidence type="ECO:0000256" key="2">
    <source>
        <dbReference type="ARBA" id="ARBA00022475"/>
    </source>
</evidence>
<keyword evidence="10" id="KW-0325">Glycoprotein</keyword>
<feature type="domain" description="G-protein coupled receptors family 1 profile" evidence="14">
    <location>
        <begin position="43"/>
        <end position="293"/>
    </location>
</feature>
<dbReference type="OrthoDB" id="9902777at2759"/>
<keyword evidence="9 12" id="KW-0675">Receptor</keyword>
<evidence type="ECO:0000256" key="3">
    <source>
        <dbReference type="ARBA" id="ARBA00022606"/>
    </source>
</evidence>
<feature type="transmembrane region" description="Helical" evidence="13">
    <location>
        <begin position="62"/>
        <end position="83"/>
    </location>
</feature>
<keyword evidence="15" id="KW-1185">Reference proteome</keyword>
<dbReference type="FunFam" id="1.20.1070.10:FF:000010">
    <property type="entry name" value="Olfactory receptor"/>
    <property type="match status" value="1"/>
</dbReference>
<protein>
    <recommendedName>
        <fullName evidence="13">Olfactory receptor</fullName>
    </recommendedName>
</protein>
<name>A0A1S3GT73_DIPOR</name>
<sequence>MTPSGNQSGRMTEFVLAGFPNLNGTQVELFSMFLLVYLLTLTGNTLIVGVVGANNRLQTPMYFFLGNLSCLEILITSVIVPKMLSNFLWRKHTISFAACITQFYFYFFLGASEFLLLAVMSVDRYLAICHPLRYPLLMSRAVCIRLALACWMGGVLPVLGPTVAVALLPFCKQSAVVQHFFCDSGPLLHLACTNTRILEETDFILASLVIISSLMITATSYVHIILAVLHIPSTSGRQKAFSTCTSHLMVVTLFYGSATFLYVRPSQSSFVDTNWAVTVVTTFVTPLLNPLIYALRNEQVKEALKDMFRKVVAEVLGNILLADCTHKKTVR</sequence>
<evidence type="ECO:0000256" key="10">
    <source>
        <dbReference type="ARBA" id="ARBA00023180"/>
    </source>
</evidence>
<evidence type="ECO:0000256" key="8">
    <source>
        <dbReference type="ARBA" id="ARBA00023136"/>
    </source>
</evidence>
<keyword evidence="11 12" id="KW-0807">Transducer</keyword>
<keyword evidence="7 12" id="KW-0297">G-protein coupled receptor</keyword>
<dbReference type="PANTHER" id="PTHR26454">
    <property type="entry name" value="OLFACTORY RECEPTOR"/>
    <property type="match status" value="1"/>
</dbReference>
<evidence type="ECO:0000313" key="15">
    <source>
        <dbReference type="Proteomes" id="UP000081671"/>
    </source>
</evidence>
<dbReference type="PROSITE" id="PS00237">
    <property type="entry name" value="G_PROTEIN_RECEP_F1_1"/>
    <property type="match status" value="1"/>
</dbReference>
<evidence type="ECO:0000256" key="4">
    <source>
        <dbReference type="ARBA" id="ARBA00022692"/>
    </source>
</evidence>
<dbReference type="PROSITE" id="PS50262">
    <property type="entry name" value="G_PROTEIN_RECEP_F1_2"/>
    <property type="match status" value="1"/>
</dbReference>
<keyword evidence="2 13" id="KW-1003">Cell membrane</keyword>
<dbReference type="SUPFAM" id="SSF81321">
    <property type="entry name" value="Family A G protein-coupled receptor-like"/>
    <property type="match status" value="1"/>
</dbReference>
<comment type="similarity">
    <text evidence="12">Belongs to the G-protein coupled receptor 1 family.</text>
</comment>
<comment type="subcellular location">
    <subcellularLocation>
        <location evidence="1 13">Cell membrane</location>
        <topology evidence="1 13">Multi-pass membrane protein</topology>
    </subcellularLocation>
</comment>
<keyword evidence="6 13" id="KW-1133">Transmembrane helix</keyword>
<feature type="transmembrane region" description="Helical" evidence="13">
    <location>
        <begin position="142"/>
        <end position="160"/>
    </location>
</feature>
<evidence type="ECO:0000256" key="9">
    <source>
        <dbReference type="ARBA" id="ARBA00023170"/>
    </source>
</evidence>
<dbReference type="GeneID" id="106000420"/>
<feature type="transmembrane region" description="Helical" evidence="13">
    <location>
        <begin position="203"/>
        <end position="229"/>
    </location>
</feature>